<dbReference type="InterPro" id="IPR006626">
    <property type="entry name" value="PbH1"/>
</dbReference>
<gene>
    <name evidence="4" type="ORF">SAMN05443663_107252</name>
</gene>
<dbReference type="EMBL" id="FQWC01000007">
    <property type="protein sequence ID" value="SHH43226.1"/>
    <property type="molecule type" value="Genomic_DNA"/>
</dbReference>
<dbReference type="OrthoDB" id="974771at2"/>
<dbReference type="Gene3D" id="2.160.20.10">
    <property type="entry name" value="Single-stranded right-handed beta-helix, Pectin lyase-like"/>
    <property type="match status" value="1"/>
</dbReference>
<name>A0A1M5SXP5_9FLAO</name>
<feature type="signal peptide" evidence="2">
    <location>
        <begin position="1"/>
        <end position="19"/>
    </location>
</feature>
<dbReference type="STRING" id="370979.SAMN05443663_107252"/>
<evidence type="ECO:0000313" key="4">
    <source>
        <dbReference type="EMBL" id="SHH43226.1"/>
    </source>
</evidence>
<organism evidence="4 5">
    <name type="scientific">Flavobacterium defluvii</name>
    <dbReference type="NCBI Taxonomy" id="370979"/>
    <lineage>
        <taxon>Bacteria</taxon>
        <taxon>Pseudomonadati</taxon>
        <taxon>Bacteroidota</taxon>
        <taxon>Flavobacteriia</taxon>
        <taxon>Flavobacteriales</taxon>
        <taxon>Flavobacteriaceae</taxon>
        <taxon>Flavobacterium</taxon>
    </lineage>
</organism>
<dbReference type="SMART" id="SM00710">
    <property type="entry name" value="PbH1"/>
    <property type="match status" value="9"/>
</dbReference>
<dbReference type="Pfam" id="PF18962">
    <property type="entry name" value="Por_Secre_tail"/>
    <property type="match status" value="1"/>
</dbReference>
<evidence type="ECO:0000256" key="1">
    <source>
        <dbReference type="ARBA" id="ARBA00022729"/>
    </source>
</evidence>
<accession>A0A1M5SXP5</accession>
<keyword evidence="5" id="KW-1185">Reference proteome</keyword>
<keyword evidence="1 2" id="KW-0732">Signal</keyword>
<dbReference type="AlphaFoldDB" id="A0A1M5SXP5"/>
<dbReference type="InterPro" id="IPR012334">
    <property type="entry name" value="Pectin_lyas_fold"/>
</dbReference>
<protein>
    <submittedName>
        <fullName evidence="4">Por secretion system C-terminal sorting domain-containing protein</fullName>
    </submittedName>
</protein>
<dbReference type="Proteomes" id="UP000184071">
    <property type="component" value="Unassembled WGS sequence"/>
</dbReference>
<evidence type="ECO:0000313" key="5">
    <source>
        <dbReference type="Proteomes" id="UP000184071"/>
    </source>
</evidence>
<feature type="domain" description="Secretion system C-terminal sorting" evidence="3">
    <location>
        <begin position="545"/>
        <end position="617"/>
    </location>
</feature>
<dbReference type="RefSeq" id="WP_073417209.1">
    <property type="nucleotide sequence ID" value="NZ_FQWC01000007.1"/>
</dbReference>
<sequence>MKVKKITFFILFCFIQGFSQTYVSTTGNDTTGTGTAALPYKTIVKGVQAAPSGGTVLVLSGTYPVTGPIYVGKPLTIQKSGSGAVVVNASGWTSTDTYVLGIVNTSNVTIDGLTISNKIGNGSKGIWILANSGATANLDNITVKNCIVRNIGWTSNNLSAIPANSGIVANAIKVDGGNGTYAITNVKIDNNEVNNCATGWGEAVTVTGNVNGFSVSGNTVYDIANIGIVAAGNYLSTGAASNNQARNGVIASNEVFNCMSAVANSAGIYVDGALNITVQRNEVFRCGVGLSVGAEQNTSTGNGGLSTGHIVNNNSVYNNVITGAIFGGVNGSGYTTSVGNTKIFNNTFYKNRTGATINGVTTIQGTSVATLADNFGGEVHFQNSSGITYKNNIMYATTDKKAFLASYGYTISSFVSNYNLYYREGNTDFIIDLTGTSFNGSSTTGSYNAAQFATTTGQDVNSVVGLPGFTNAATFNFTLVSGAFATDKGDPTYNSTYSGTLDFDDDIRKRNGRIDIGCSELQTGSTAKKANIAVAEEQTAASFSVFPNPASDEININFGKSVKSANVILLDLNGRELLKQDFSSVESARINISGLKVNSQLIILQINADNEITHNKIYLK</sequence>
<proteinExistence type="predicted"/>
<evidence type="ECO:0000256" key="2">
    <source>
        <dbReference type="SAM" id="SignalP"/>
    </source>
</evidence>
<dbReference type="InterPro" id="IPR026444">
    <property type="entry name" value="Secre_tail"/>
</dbReference>
<feature type="chain" id="PRO_5013087463" evidence="2">
    <location>
        <begin position="20"/>
        <end position="620"/>
    </location>
</feature>
<reference evidence="5" key="1">
    <citation type="submission" date="2016-11" db="EMBL/GenBank/DDBJ databases">
        <authorList>
            <person name="Varghese N."/>
            <person name="Submissions S."/>
        </authorList>
    </citation>
    <scope>NUCLEOTIDE SEQUENCE [LARGE SCALE GENOMIC DNA]</scope>
    <source>
        <strain evidence="5">DSM 17963</strain>
    </source>
</reference>
<evidence type="ECO:0000259" key="3">
    <source>
        <dbReference type="Pfam" id="PF18962"/>
    </source>
</evidence>
<dbReference type="InterPro" id="IPR011050">
    <property type="entry name" value="Pectin_lyase_fold/virulence"/>
</dbReference>
<dbReference type="SUPFAM" id="SSF51126">
    <property type="entry name" value="Pectin lyase-like"/>
    <property type="match status" value="1"/>
</dbReference>